<evidence type="ECO:0000313" key="3">
    <source>
        <dbReference type="Proteomes" id="UP000676428"/>
    </source>
</evidence>
<keyword evidence="1" id="KW-0812">Transmembrane</keyword>
<dbReference type="Proteomes" id="UP000676428">
    <property type="component" value="Chromosome"/>
</dbReference>
<protein>
    <submittedName>
        <fullName evidence="2">Uncharacterized protein</fullName>
    </submittedName>
</protein>
<proteinExistence type="predicted"/>
<reference evidence="2 3" key="1">
    <citation type="journal article" date="2012" name="Int. J. Syst. Evol. Microbiol.">
        <title>Shewanella dokdonensis sp. nov., isolated from seawater.</title>
        <authorList>
            <person name="Sung H.R."/>
            <person name="Yoon J.H."/>
            <person name="Ghim S.Y."/>
        </authorList>
    </citation>
    <scope>NUCLEOTIDE SEQUENCE [LARGE SCALE GENOMIC DNA]</scope>
    <source>
        <strain evidence="2 3">DSM 23626</strain>
    </source>
</reference>
<keyword evidence="3" id="KW-1185">Reference proteome</keyword>
<sequence>MLNSLSQPQPPKYVLGEQINPAPRMVVVIMLLLLMLGISVYFIKKFPVSDAILPLAQQTVTLPSGQSVQLLLFANSRVNNHLLQATANTVSAALLQCHQSPWQQVYLSISHEKQILNISLKGERNGHLVLRNIKAGDSGRQVGFINQQWLQGVHLCD</sequence>
<dbReference type="EMBL" id="CP074572">
    <property type="protein sequence ID" value="QVK22431.1"/>
    <property type="molecule type" value="Genomic_DNA"/>
</dbReference>
<dbReference type="RefSeq" id="WP_213681085.1">
    <property type="nucleotide sequence ID" value="NZ_CP074572.1"/>
</dbReference>
<gene>
    <name evidence="2" type="ORF">KHX94_13795</name>
</gene>
<organism evidence="2 3">
    <name type="scientific">Shewanella dokdonensis</name>
    <dbReference type="NCBI Taxonomy" id="712036"/>
    <lineage>
        <taxon>Bacteria</taxon>
        <taxon>Pseudomonadati</taxon>
        <taxon>Pseudomonadota</taxon>
        <taxon>Gammaproteobacteria</taxon>
        <taxon>Alteromonadales</taxon>
        <taxon>Shewanellaceae</taxon>
        <taxon>Shewanella</taxon>
    </lineage>
</organism>
<feature type="transmembrane region" description="Helical" evidence="1">
    <location>
        <begin position="25"/>
        <end position="43"/>
    </location>
</feature>
<keyword evidence="1" id="KW-1133">Transmembrane helix</keyword>
<name>A0ABX8DDZ7_9GAMM</name>
<evidence type="ECO:0000313" key="2">
    <source>
        <dbReference type="EMBL" id="QVK22431.1"/>
    </source>
</evidence>
<keyword evidence="1" id="KW-0472">Membrane</keyword>
<accession>A0ABX8DDZ7</accession>
<evidence type="ECO:0000256" key="1">
    <source>
        <dbReference type="SAM" id="Phobius"/>
    </source>
</evidence>